<evidence type="ECO:0000313" key="2">
    <source>
        <dbReference type="EMBL" id="MCI64290.1"/>
    </source>
</evidence>
<organism evidence="2 3">
    <name type="scientific">Trifolium medium</name>
    <dbReference type="NCBI Taxonomy" id="97028"/>
    <lineage>
        <taxon>Eukaryota</taxon>
        <taxon>Viridiplantae</taxon>
        <taxon>Streptophyta</taxon>
        <taxon>Embryophyta</taxon>
        <taxon>Tracheophyta</taxon>
        <taxon>Spermatophyta</taxon>
        <taxon>Magnoliopsida</taxon>
        <taxon>eudicotyledons</taxon>
        <taxon>Gunneridae</taxon>
        <taxon>Pentapetalae</taxon>
        <taxon>rosids</taxon>
        <taxon>fabids</taxon>
        <taxon>Fabales</taxon>
        <taxon>Fabaceae</taxon>
        <taxon>Papilionoideae</taxon>
        <taxon>50 kb inversion clade</taxon>
        <taxon>NPAAA clade</taxon>
        <taxon>Hologalegina</taxon>
        <taxon>IRL clade</taxon>
        <taxon>Trifolieae</taxon>
        <taxon>Trifolium</taxon>
    </lineage>
</organism>
<protein>
    <submittedName>
        <fullName evidence="2">Uncharacterized protein</fullName>
    </submittedName>
</protein>
<name>A0A392TVH6_9FABA</name>
<comment type="caution">
    <text evidence="2">The sequence shown here is derived from an EMBL/GenBank/DDBJ whole genome shotgun (WGS) entry which is preliminary data.</text>
</comment>
<feature type="non-terminal residue" evidence="2">
    <location>
        <position position="46"/>
    </location>
</feature>
<evidence type="ECO:0000313" key="3">
    <source>
        <dbReference type="Proteomes" id="UP000265520"/>
    </source>
</evidence>
<accession>A0A392TVH6</accession>
<feature type="compositionally biased region" description="Low complexity" evidence="1">
    <location>
        <begin position="1"/>
        <end position="20"/>
    </location>
</feature>
<dbReference type="EMBL" id="LXQA010652791">
    <property type="protein sequence ID" value="MCI64290.1"/>
    <property type="molecule type" value="Genomic_DNA"/>
</dbReference>
<proteinExistence type="predicted"/>
<evidence type="ECO:0000256" key="1">
    <source>
        <dbReference type="SAM" id="MobiDB-lite"/>
    </source>
</evidence>
<dbReference type="AlphaFoldDB" id="A0A392TVH6"/>
<reference evidence="2 3" key="1">
    <citation type="journal article" date="2018" name="Front. Plant Sci.">
        <title>Red Clover (Trifolium pratense) and Zigzag Clover (T. medium) - A Picture of Genomic Similarities and Differences.</title>
        <authorList>
            <person name="Dluhosova J."/>
            <person name="Istvanek J."/>
            <person name="Nedelnik J."/>
            <person name="Repkova J."/>
        </authorList>
    </citation>
    <scope>NUCLEOTIDE SEQUENCE [LARGE SCALE GENOMIC DNA]</scope>
    <source>
        <strain evidence="3">cv. 10/8</strain>
        <tissue evidence="2">Leaf</tissue>
    </source>
</reference>
<keyword evidence="3" id="KW-1185">Reference proteome</keyword>
<sequence length="46" mass="4574">MTDGQHGGQRRTTGGRCGRTPIDTAVGGGFPAVDDRAPATFAAADG</sequence>
<dbReference type="Proteomes" id="UP000265520">
    <property type="component" value="Unassembled WGS sequence"/>
</dbReference>
<feature type="region of interest" description="Disordered" evidence="1">
    <location>
        <begin position="1"/>
        <end position="35"/>
    </location>
</feature>